<sequence>MSILMHSVQWAIVDIWIAKEISTTISSLSNYKENTIRLLLPILLQILIFFSTCGPAPVCDTILSTTNNQICNRKTDLSAAYCLGKYTAPTVKEITGGLALKYEGTKNAPNCEGIDITTTINVLCDTTVDTITISVLNESSTCQYKFIFS</sequence>
<dbReference type="InterPro" id="IPR009011">
    <property type="entry name" value="Man6P_isomerase_rcpt-bd_dom_sf"/>
</dbReference>
<feature type="domain" description="MRH" evidence="3">
    <location>
        <begin position="19"/>
        <end position="149"/>
    </location>
</feature>
<dbReference type="Gene3D" id="2.70.130.10">
    <property type="entry name" value="Mannose-6-phosphate receptor binding domain"/>
    <property type="match status" value="1"/>
</dbReference>
<evidence type="ECO:0000313" key="4">
    <source>
        <dbReference type="EMBL" id="EFA79397.1"/>
    </source>
</evidence>
<name>D3BH13_HETP5</name>
<keyword evidence="1" id="KW-0732">Signal</keyword>
<accession>D3BH13</accession>
<keyword evidence="5" id="KW-1185">Reference proteome</keyword>
<dbReference type="GeneID" id="31363296"/>
<comment type="caution">
    <text evidence="4">The sequence shown here is derived from an EMBL/GenBank/DDBJ whole genome shotgun (WGS) entry which is preliminary data.</text>
</comment>
<organism evidence="4 5">
    <name type="scientific">Heterostelium pallidum (strain ATCC 26659 / Pp 5 / PN500)</name>
    <name type="common">Cellular slime mold</name>
    <name type="synonym">Polysphondylium pallidum</name>
    <dbReference type="NCBI Taxonomy" id="670386"/>
    <lineage>
        <taxon>Eukaryota</taxon>
        <taxon>Amoebozoa</taxon>
        <taxon>Evosea</taxon>
        <taxon>Eumycetozoa</taxon>
        <taxon>Dictyostelia</taxon>
        <taxon>Acytosteliales</taxon>
        <taxon>Acytosteliaceae</taxon>
        <taxon>Heterostelium</taxon>
    </lineage>
</organism>
<dbReference type="InParanoid" id="D3BH13"/>
<protein>
    <recommendedName>
        <fullName evidence="3">MRH domain-containing protein</fullName>
    </recommendedName>
</protein>
<evidence type="ECO:0000256" key="1">
    <source>
        <dbReference type="ARBA" id="ARBA00022729"/>
    </source>
</evidence>
<evidence type="ECO:0000256" key="2">
    <source>
        <dbReference type="ARBA" id="ARBA00023157"/>
    </source>
</evidence>
<proteinExistence type="predicted"/>
<evidence type="ECO:0000313" key="5">
    <source>
        <dbReference type="Proteomes" id="UP000001396"/>
    </source>
</evidence>
<keyword evidence="2" id="KW-1015">Disulfide bond</keyword>
<evidence type="ECO:0000259" key="3">
    <source>
        <dbReference type="PROSITE" id="PS51914"/>
    </source>
</evidence>
<reference evidence="4 5" key="1">
    <citation type="journal article" date="2011" name="Genome Res.">
        <title>Phylogeny-wide analysis of social amoeba genomes highlights ancient origins for complex intercellular communication.</title>
        <authorList>
            <person name="Heidel A.J."/>
            <person name="Lawal H.M."/>
            <person name="Felder M."/>
            <person name="Schilde C."/>
            <person name="Helps N.R."/>
            <person name="Tunggal B."/>
            <person name="Rivero F."/>
            <person name="John U."/>
            <person name="Schleicher M."/>
            <person name="Eichinger L."/>
            <person name="Platzer M."/>
            <person name="Noegel A.A."/>
            <person name="Schaap P."/>
            <person name="Gloeckner G."/>
        </authorList>
    </citation>
    <scope>NUCLEOTIDE SEQUENCE [LARGE SCALE GENOMIC DNA]</scope>
    <source>
        <strain evidence="5">ATCC 26659 / Pp 5 / PN500</strain>
    </source>
</reference>
<dbReference type="PROSITE" id="PS51914">
    <property type="entry name" value="MRH"/>
    <property type="match status" value="1"/>
</dbReference>
<dbReference type="EMBL" id="ADBJ01000035">
    <property type="protein sequence ID" value="EFA79397.1"/>
    <property type="molecule type" value="Genomic_DNA"/>
</dbReference>
<dbReference type="Proteomes" id="UP000001396">
    <property type="component" value="Unassembled WGS sequence"/>
</dbReference>
<dbReference type="SUPFAM" id="SSF50911">
    <property type="entry name" value="Mannose 6-phosphate receptor domain"/>
    <property type="match status" value="1"/>
</dbReference>
<dbReference type="AlphaFoldDB" id="D3BH13"/>
<gene>
    <name evidence="4" type="ORF">PPL_07815</name>
</gene>
<dbReference type="InterPro" id="IPR044865">
    <property type="entry name" value="MRH_dom"/>
</dbReference>
<dbReference type="RefSeq" id="XP_020431518.1">
    <property type="nucleotide sequence ID" value="XM_020578649.1"/>
</dbReference>